<dbReference type="InterPro" id="IPR010620">
    <property type="entry name" value="SBBP_repeat"/>
</dbReference>
<reference evidence="2" key="1">
    <citation type="submission" date="2018-05" db="EMBL/GenBank/DDBJ databases">
        <authorList>
            <person name="Nie L."/>
        </authorList>
    </citation>
    <scope>NUCLEOTIDE SEQUENCE [LARGE SCALE GENOMIC DNA]</scope>
    <source>
        <strain evidence="2">NL</strain>
    </source>
</reference>
<dbReference type="AlphaFoldDB" id="A0A328BQQ1"/>
<evidence type="ECO:0008006" key="3">
    <source>
        <dbReference type="Google" id="ProtNLM"/>
    </source>
</evidence>
<dbReference type="Gene3D" id="2.80.10.50">
    <property type="match status" value="1"/>
</dbReference>
<dbReference type="SUPFAM" id="SSF101898">
    <property type="entry name" value="NHL repeat"/>
    <property type="match status" value="1"/>
</dbReference>
<gene>
    <name evidence="1" type="ORF">DLM85_09880</name>
</gene>
<name>A0A328BQQ1_9BACT</name>
<evidence type="ECO:0000313" key="2">
    <source>
        <dbReference type="Proteomes" id="UP000248553"/>
    </source>
</evidence>
<dbReference type="InterPro" id="IPR052918">
    <property type="entry name" value="Motility_Chemotaxis_Reg"/>
</dbReference>
<evidence type="ECO:0000313" key="1">
    <source>
        <dbReference type="EMBL" id="RAK68326.1"/>
    </source>
</evidence>
<protein>
    <recommendedName>
        <fullName evidence="3">Secretion system C-terminal sorting domain-containing protein</fullName>
    </recommendedName>
</protein>
<dbReference type="PANTHER" id="PTHR35580:SF1">
    <property type="entry name" value="PHYTASE-LIKE DOMAIN-CONTAINING PROTEIN"/>
    <property type="match status" value="1"/>
</dbReference>
<dbReference type="PANTHER" id="PTHR35580">
    <property type="entry name" value="CELL SURFACE GLYCOPROTEIN (S-LAYER PROTEIN)-LIKE PROTEIN"/>
    <property type="match status" value="1"/>
</dbReference>
<proteinExistence type="predicted"/>
<comment type="caution">
    <text evidence="1">The sequence shown here is derived from an EMBL/GenBank/DDBJ whole genome shotgun (WGS) entry which is preliminary data.</text>
</comment>
<dbReference type="EMBL" id="QHKM01000002">
    <property type="protein sequence ID" value="RAK68326.1"/>
    <property type="molecule type" value="Genomic_DNA"/>
</dbReference>
<keyword evidence="2" id="KW-1185">Reference proteome</keyword>
<organism evidence="1 2">
    <name type="scientific">Hymenobacter edaphi</name>
    <dbReference type="NCBI Taxonomy" id="2211146"/>
    <lineage>
        <taxon>Bacteria</taxon>
        <taxon>Pseudomonadati</taxon>
        <taxon>Bacteroidota</taxon>
        <taxon>Cytophagia</taxon>
        <taxon>Cytophagales</taxon>
        <taxon>Hymenobacteraceae</taxon>
        <taxon>Hymenobacter</taxon>
    </lineage>
</organism>
<dbReference type="Pfam" id="PF06739">
    <property type="entry name" value="SBBP"/>
    <property type="match status" value="1"/>
</dbReference>
<sequence>MFVAKLDAGGNWQWVQGVGGARQDSPTSVAVDASGNVYVSGYFSSPTLAFGATTLTNPGANSWETFVAKLDAGGNWLWAQRFGGTNSDAVRTMSLDASGNLYLAGYFSSSTVSYGATDVLTNAGSQDVFVLKINTAGTLVWARRGGGTATDNVRALAVDANGNVYLAGDFQTTTVLGSTTLTSAGSYDVFVAKLTAAGAWSWAVRGGSSQDDFAAALAVDGSGNVYITGSFQGPSAGFGSSTLANPSTSGYAAEAYVAKLSTAGAWTWAVRAGGTATETPIALVLDGSANVYVTGKFQSATATFGSTTLANAYTETAYSGSYGDVYIAKLSTAGAWSWAVRGGSKYDDYATALSLTSSGNVIALGQISAGGSFGSTTLTNGSIYVTALSSTGAWQWAKSEQRGTGNKVVRQAAVDASGNRYVVGYFTGTITLGSTTLSNPDPTDWTYDAFVAKMDAAGNWLWAQRIGGTGSELPTNVVLDANGNVYVAGIFTSSSMVVGTTTLTSSGNSQSLFVAKLDASGSWTWAQRALLNFNDTNVNLKVDAGGNAYLSGAFTSNGATFGTTNLTNATFTSGSGNGVEDLFIAKLDAAGAWAWAKRAGGTGRDFPMGLELDANGNAYVAGHGSSSTATFGTVVLTNTDATSGTYEVFVAKIDAAGTWSWAQQAAGSSTDELQVLTSDGSGNLYVSGAFYSPTLAFGSTVLTRGTGADLFVAKINAAGGWDWARAAGGTGTRTSTALAVDGSSNVYLAGYFQSRTATFGTTSITNAGFTDDVFVAKLTAAGSWAWAQQGGGTAEDRPSALAADNNGQVYVTGWFKGATATFGATLTNASTQYGGNNQDVFVARMDAGAGTWQGGLRGGGVGDDVPVSLLLDVADRLTVVVSARSTAPTFGSTRLEGGGPYYLNTIVGRISPASLLPVSLTDFTAEVVPGSRAVQLRWATAQEQNNAGFTVERSTDGRTFTGLGFVAGAGTSTSAHTYALRDEHLPAGSPLLYYRLVQRDQDGATTISPVRTVALTSAADFQVYPTVAAGDQVRYAYTGLLPAGAATLEVLTLSGQRVRTAPAGPRGEVSLAALPAGWYVLRLHAGRIHRTARFFRQ</sequence>
<accession>A0A328BQQ1</accession>
<dbReference type="Proteomes" id="UP000248553">
    <property type="component" value="Unassembled WGS sequence"/>
</dbReference>
<dbReference type="SUPFAM" id="SSF63829">
    <property type="entry name" value="Calcium-dependent phosphotriesterase"/>
    <property type="match status" value="1"/>
</dbReference>
<dbReference type="Gene3D" id="2.40.10.500">
    <property type="match status" value="1"/>
</dbReference>